<evidence type="ECO:0008006" key="3">
    <source>
        <dbReference type="Google" id="ProtNLM"/>
    </source>
</evidence>
<evidence type="ECO:0000313" key="1">
    <source>
        <dbReference type="EMBL" id="KYN85037.1"/>
    </source>
</evidence>
<accession>A0A151KUL0</accession>
<dbReference type="Proteomes" id="UP000075346">
    <property type="component" value="Unassembled WGS sequence"/>
</dbReference>
<comment type="caution">
    <text evidence="1">The sequence shown here is derived from an EMBL/GenBank/DDBJ whole genome shotgun (WGS) entry which is preliminary data.</text>
</comment>
<evidence type="ECO:0000313" key="2">
    <source>
        <dbReference type="Proteomes" id="UP000075346"/>
    </source>
</evidence>
<reference evidence="2" key="1">
    <citation type="submission" date="2015-12" db="EMBL/GenBank/DDBJ databases">
        <authorList>
            <person name="Shamseldin A."/>
            <person name="Moawad H."/>
            <person name="Abd El-Rahim W.M."/>
            <person name="Sadowsky M.J."/>
        </authorList>
    </citation>
    <scope>NUCLEOTIDE SEQUENCE [LARGE SCALE GENOMIC DNA]</scope>
    <source>
        <strain evidence="2">2538-88</strain>
    </source>
</reference>
<organism evidence="1 2">
    <name type="scientific">Vibrio cidicii</name>
    <dbReference type="NCBI Taxonomy" id="1763883"/>
    <lineage>
        <taxon>Bacteria</taxon>
        <taxon>Pseudomonadati</taxon>
        <taxon>Pseudomonadota</taxon>
        <taxon>Gammaproteobacteria</taxon>
        <taxon>Vibrionales</taxon>
        <taxon>Vibrionaceae</taxon>
        <taxon>Vibrio</taxon>
    </lineage>
</organism>
<protein>
    <recommendedName>
        <fullName evidence="3">Lipoprotein</fullName>
    </recommendedName>
</protein>
<gene>
    <name evidence="1" type="ORF">ATY37_20210</name>
</gene>
<dbReference type="AlphaFoldDB" id="A0A151KUL0"/>
<dbReference type="EMBL" id="LOBR01000073">
    <property type="protein sequence ID" value="KYN85037.1"/>
    <property type="molecule type" value="Genomic_DNA"/>
</dbReference>
<name>A0A151KUL0_9VIBR</name>
<sequence length="118" mass="12905">MPIKSEIFVNKSKLIFVYILVALTGCTSSSGIIPDGQSSYRVIHTGDTGFTNSNTLTKDAYAEANAFCAKQGKIVETLNLESKQARPMGGWPEASLWFRCVNRASENSPESAKKLQEI</sequence>
<proteinExistence type="predicted"/>
<dbReference type="PROSITE" id="PS51257">
    <property type="entry name" value="PROKAR_LIPOPROTEIN"/>
    <property type="match status" value="1"/>
</dbReference>